<gene>
    <name evidence="1" type="ORF">TWF694_000958</name>
</gene>
<organism evidence="1 2">
    <name type="scientific">Orbilia ellipsospora</name>
    <dbReference type="NCBI Taxonomy" id="2528407"/>
    <lineage>
        <taxon>Eukaryota</taxon>
        <taxon>Fungi</taxon>
        <taxon>Dikarya</taxon>
        <taxon>Ascomycota</taxon>
        <taxon>Pezizomycotina</taxon>
        <taxon>Orbiliomycetes</taxon>
        <taxon>Orbiliales</taxon>
        <taxon>Orbiliaceae</taxon>
        <taxon>Orbilia</taxon>
    </lineage>
</organism>
<comment type="caution">
    <text evidence="1">The sequence shown here is derived from an EMBL/GenBank/DDBJ whole genome shotgun (WGS) entry which is preliminary data.</text>
</comment>
<accession>A0AAV9XRN1</accession>
<sequence>MTYQRQLTHLVSRFQIARRPVLPRSCIHHYNLPSVLGRSLHTTQKCYNYEEADLEPANKTTQNTGMPNPLNYQSLTDTQGWGIPAKYEISFCLKYGVPPEDQYLAAKLLQKFNEEDKWRLLSVQCNTEVHATGLREY</sequence>
<dbReference type="EMBL" id="JAVHJO010000001">
    <property type="protein sequence ID" value="KAK6544256.1"/>
    <property type="molecule type" value="Genomic_DNA"/>
</dbReference>
<name>A0AAV9XRN1_9PEZI</name>
<evidence type="ECO:0000313" key="1">
    <source>
        <dbReference type="EMBL" id="KAK6544256.1"/>
    </source>
</evidence>
<reference evidence="1 2" key="1">
    <citation type="submission" date="2019-10" db="EMBL/GenBank/DDBJ databases">
        <authorList>
            <person name="Palmer J.M."/>
        </authorList>
    </citation>
    <scope>NUCLEOTIDE SEQUENCE [LARGE SCALE GENOMIC DNA]</scope>
    <source>
        <strain evidence="1 2">TWF694</strain>
    </source>
</reference>
<dbReference type="AlphaFoldDB" id="A0AAV9XRN1"/>
<proteinExistence type="predicted"/>
<protein>
    <submittedName>
        <fullName evidence="1">Uncharacterized protein</fullName>
    </submittedName>
</protein>
<keyword evidence="2" id="KW-1185">Reference proteome</keyword>
<dbReference type="Proteomes" id="UP001365542">
    <property type="component" value="Unassembled WGS sequence"/>
</dbReference>
<evidence type="ECO:0000313" key="2">
    <source>
        <dbReference type="Proteomes" id="UP001365542"/>
    </source>
</evidence>